<dbReference type="EMBL" id="AEJC01000294">
    <property type="protein sequence ID" value="EKX65369.1"/>
    <property type="molecule type" value="Genomic_DNA"/>
</dbReference>
<proteinExistence type="predicted"/>
<comment type="caution">
    <text evidence="1">The sequence shown here is derived from an EMBL/GenBank/DDBJ whole genome shotgun (WGS) entry which is preliminary data.</text>
</comment>
<organism evidence="1 2">
    <name type="scientific">Streptomyces ipomoeae 91-03</name>
    <dbReference type="NCBI Taxonomy" id="698759"/>
    <lineage>
        <taxon>Bacteria</taxon>
        <taxon>Bacillati</taxon>
        <taxon>Actinomycetota</taxon>
        <taxon>Actinomycetes</taxon>
        <taxon>Kitasatosporales</taxon>
        <taxon>Streptomycetaceae</taxon>
        <taxon>Streptomyces</taxon>
    </lineage>
</organism>
<dbReference type="PATRIC" id="fig|698759.3.peg.4001"/>
<protein>
    <submittedName>
        <fullName evidence="1">Uncharacterized protein</fullName>
    </submittedName>
</protein>
<gene>
    <name evidence="1" type="ORF">STRIP9103_09634</name>
</gene>
<reference evidence="1 2" key="1">
    <citation type="submission" date="2012-11" db="EMBL/GenBank/DDBJ databases">
        <authorList>
            <person name="Huguet-Tapia J.C."/>
            <person name="Durkin A.S."/>
            <person name="Pettis G.S."/>
            <person name="Badger J.H."/>
        </authorList>
    </citation>
    <scope>NUCLEOTIDE SEQUENCE [LARGE SCALE GENOMIC DNA]</scope>
    <source>
        <strain evidence="1 2">91-03</strain>
    </source>
</reference>
<evidence type="ECO:0000313" key="2">
    <source>
        <dbReference type="Proteomes" id="UP000010411"/>
    </source>
</evidence>
<accession>L1KXV2</accession>
<dbReference type="AlphaFoldDB" id="L1KXV2"/>
<name>L1KXV2_9ACTN</name>
<sequence>MFLSAALRPSLLILRYFHTLEPIRQQMRGSHVQRRVLSGQVGMGQAAELLSRERRASKHAAVAVREPLTRVVAATATLMRYPDPAVAAVTEQLLGAYGDVENEARLEAFGQAVCTATAPRLSWWARHRASRAAS</sequence>
<keyword evidence="2" id="KW-1185">Reference proteome</keyword>
<dbReference type="Proteomes" id="UP000010411">
    <property type="component" value="Unassembled WGS sequence"/>
</dbReference>
<evidence type="ECO:0000313" key="1">
    <source>
        <dbReference type="EMBL" id="EKX65369.1"/>
    </source>
</evidence>